<dbReference type="SUPFAM" id="SSF48726">
    <property type="entry name" value="Immunoglobulin"/>
    <property type="match status" value="1"/>
</dbReference>
<dbReference type="Proteomes" id="UP001187315">
    <property type="component" value="Unassembled WGS sequence"/>
</dbReference>
<name>A0AA88N1S9_TACVA</name>
<reference evidence="3" key="1">
    <citation type="submission" date="2023-08" db="EMBL/GenBank/DDBJ databases">
        <title>Pelteobagrus vachellii genome.</title>
        <authorList>
            <person name="Liu H."/>
        </authorList>
    </citation>
    <scope>NUCLEOTIDE SEQUENCE</scope>
    <source>
        <strain evidence="3">PRFRI_2022a</strain>
        <tissue evidence="3">Muscle</tissue>
    </source>
</reference>
<proteinExistence type="predicted"/>
<keyword evidence="4" id="KW-1185">Reference proteome</keyword>
<accession>A0AA88N1S9</accession>
<dbReference type="Gene3D" id="2.60.40.10">
    <property type="entry name" value="Immunoglobulins"/>
    <property type="match status" value="1"/>
</dbReference>
<feature type="domain" description="Ig-like" evidence="2">
    <location>
        <begin position="23"/>
        <end position="103"/>
    </location>
</feature>
<organism evidence="3 4">
    <name type="scientific">Tachysurus vachellii</name>
    <name type="common">Darkbarbel catfish</name>
    <name type="synonym">Pelteobagrus vachellii</name>
    <dbReference type="NCBI Taxonomy" id="175792"/>
    <lineage>
        <taxon>Eukaryota</taxon>
        <taxon>Metazoa</taxon>
        <taxon>Chordata</taxon>
        <taxon>Craniata</taxon>
        <taxon>Vertebrata</taxon>
        <taxon>Euteleostomi</taxon>
        <taxon>Actinopterygii</taxon>
        <taxon>Neopterygii</taxon>
        <taxon>Teleostei</taxon>
        <taxon>Ostariophysi</taxon>
        <taxon>Siluriformes</taxon>
        <taxon>Bagridae</taxon>
        <taxon>Tachysurus</taxon>
    </lineage>
</organism>
<protein>
    <recommendedName>
        <fullName evidence="2">Ig-like domain-containing protein</fullName>
    </recommendedName>
</protein>
<gene>
    <name evidence="3" type="ORF">Q7C36_008543</name>
</gene>
<evidence type="ECO:0000259" key="2">
    <source>
        <dbReference type="PROSITE" id="PS50835"/>
    </source>
</evidence>
<comment type="caution">
    <text evidence="3">The sequence shown here is derived from an EMBL/GenBank/DDBJ whole genome shotgun (WGS) entry which is preliminary data.</text>
</comment>
<dbReference type="InterPro" id="IPR007110">
    <property type="entry name" value="Ig-like_dom"/>
</dbReference>
<dbReference type="AlphaFoldDB" id="A0AA88N1S9"/>
<dbReference type="EMBL" id="JAVHJS010000008">
    <property type="protein sequence ID" value="KAK2849760.1"/>
    <property type="molecule type" value="Genomic_DNA"/>
</dbReference>
<sequence>MFFSGVLLVIILACSCASLHQVPVVVPVNAEAAEVYECVHGDDPENANVSWYRKDWPSLPEEIKVEGNKLHFMHTSSNLNGMYSCVVINKKGTFVAYFYREIQDCLLNRILKWVSELWKLLTLASP</sequence>
<dbReference type="InterPro" id="IPR013783">
    <property type="entry name" value="Ig-like_fold"/>
</dbReference>
<feature type="chain" id="PRO_5041689509" description="Ig-like domain-containing protein" evidence="1">
    <location>
        <begin position="18"/>
        <end position="126"/>
    </location>
</feature>
<feature type="signal peptide" evidence="1">
    <location>
        <begin position="1"/>
        <end position="17"/>
    </location>
</feature>
<evidence type="ECO:0000313" key="4">
    <source>
        <dbReference type="Proteomes" id="UP001187315"/>
    </source>
</evidence>
<keyword evidence="1" id="KW-0732">Signal</keyword>
<dbReference type="PROSITE" id="PS50835">
    <property type="entry name" value="IG_LIKE"/>
    <property type="match status" value="1"/>
</dbReference>
<evidence type="ECO:0000256" key="1">
    <source>
        <dbReference type="SAM" id="SignalP"/>
    </source>
</evidence>
<dbReference type="InterPro" id="IPR036179">
    <property type="entry name" value="Ig-like_dom_sf"/>
</dbReference>
<evidence type="ECO:0000313" key="3">
    <source>
        <dbReference type="EMBL" id="KAK2849760.1"/>
    </source>
</evidence>